<gene>
    <name evidence="2" type="ORF">OB236_16785</name>
</gene>
<dbReference type="InterPro" id="IPR001173">
    <property type="entry name" value="Glyco_trans_2-like"/>
</dbReference>
<dbReference type="PANTHER" id="PTHR43179:SF7">
    <property type="entry name" value="RHAMNOSYLTRANSFERASE WBBL"/>
    <property type="match status" value="1"/>
</dbReference>
<dbReference type="CDD" id="cd04186">
    <property type="entry name" value="GT_2_like_c"/>
    <property type="match status" value="1"/>
</dbReference>
<feature type="domain" description="Glycosyltransferase 2-like" evidence="1">
    <location>
        <begin position="5"/>
        <end position="167"/>
    </location>
</feature>
<dbReference type="RefSeq" id="WP_262684987.1">
    <property type="nucleotide sequence ID" value="NZ_JAOQIO010000065.1"/>
</dbReference>
<dbReference type="SUPFAM" id="SSF53448">
    <property type="entry name" value="Nucleotide-diphospho-sugar transferases"/>
    <property type="match status" value="1"/>
</dbReference>
<proteinExistence type="predicted"/>
<evidence type="ECO:0000313" key="3">
    <source>
        <dbReference type="Proteomes" id="UP001652445"/>
    </source>
</evidence>
<evidence type="ECO:0000259" key="1">
    <source>
        <dbReference type="Pfam" id="PF00535"/>
    </source>
</evidence>
<sequence length="249" mass="28072">MKMTSMIISNRNGLPLLQRCIQSIQKYTDTPYEIIVVDSGSTDGSVDYCRQKQVRFISTPSSRGFTRSHNLGLHLGSGDALLLLNNDVVASPRWLSNLLNCLYSSEEIGIVGPVTRPTSSKQMADMPISTFKHSAEMINLPDSRKWQSVERLAGFCFLIKRELVEHIGFLDEQFPPGYFEDDYCYRARLSGYRLLVAGDTFVFDLGNASHNKEDNQQVQNLANPNEHKFVQKWGVDPRSFVRIEGGDTA</sequence>
<accession>A0ABT2UGJ8</accession>
<name>A0ABT2UGJ8_9BACL</name>
<evidence type="ECO:0000313" key="2">
    <source>
        <dbReference type="EMBL" id="MCU6793763.1"/>
    </source>
</evidence>
<reference evidence="2 3" key="1">
    <citation type="submission" date="2022-09" db="EMBL/GenBank/DDBJ databases">
        <authorList>
            <person name="Han X.L."/>
            <person name="Wang Q."/>
            <person name="Lu T."/>
        </authorList>
    </citation>
    <scope>NUCLEOTIDE SEQUENCE [LARGE SCALE GENOMIC DNA]</scope>
    <source>
        <strain evidence="2 3">WQ 127069</strain>
    </source>
</reference>
<dbReference type="Pfam" id="PF00535">
    <property type="entry name" value="Glycos_transf_2"/>
    <property type="match status" value="1"/>
</dbReference>
<comment type="caution">
    <text evidence="2">The sequence shown here is derived from an EMBL/GenBank/DDBJ whole genome shotgun (WGS) entry which is preliminary data.</text>
</comment>
<dbReference type="InterPro" id="IPR029044">
    <property type="entry name" value="Nucleotide-diphossugar_trans"/>
</dbReference>
<keyword evidence="3" id="KW-1185">Reference proteome</keyword>
<dbReference type="PANTHER" id="PTHR43179">
    <property type="entry name" value="RHAMNOSYLTRANSFERASE WBBL"/>
    <property type="match status" value="1"/>
</dbReference>
<dbReference type="EMBL" id="JAOQIO010000065">
    <property type="protein sequence ID" value="MCU6793763.1"/>
    <property type="molecule type" value="Genomic_DNA"/>
</dbReference>
<organism evidence="2 3">
    <name type="scientific">Paenibacillus baimaensis</name>
    <dbReference type="NCBI Taxonomy" id="2982185"/>
    <lineage>
        <taxon>Bacteria</taxon>
        <taxon>Bacillati</taxon>
        <taxon>Bacillota</taxon>
        <taxon>Bacilli</taxon>
        <taxon>Bacillales</taxon>
        <taxon>Paenibacillaceae</taxon>
        <taxon>Paenibacillus</taxon>
    </lineage>
</organism>
<dbReference type="Gene3D" id="3.90.550.10">
    <property type="entry name" value="Spore Coat Polysaccharide Biosynthesis Protein SpsA, Chain A"/>
    <property type="match status" value="1"/>
</dbReference>
<protein>
    <submittedName>
        <fullName evidence="2">Glycosyltransferase family 2 protein</fullName>
    </submittedName>
</protein>
<dbReference type="Proteomes" id="UP001652445">
    <property type="component" value="Unassembled WGS sequence"/>
</dbReference>